<proteinExistence type="predicted"/>
<dbReference type="RefSeq" id="XP_016272451.1">
    <property type="nucleotide sequence ID" value="XM_016415477.1"/>
</dbReference>
<dbReference type="GeneID" id="27365811"/>
<protein>
    <submittedName>
        <fullName evidence="1">Uncharacterized protein</fullName>
    </submittedName>
</protein>
<dbReference type="Proteomes" id="UP000016926">
    <property type="component" value="Unassembled WGS sequence"/>
</dbReference>
<sequence length="372" mass="42469">MPHPQPTGVIFIPRDREVPLTQLVAGFEGIYNALCDRAAHFADRRDGESAARIGRLLFRLQAWIGSWWNDHLFRVELRIKRDEPPFADNPARLNNFATWWLFTSPQQREVVNYLTRLGQKIREGRFDNKAQLPSFDDIAVKLELYTPKERPASNSYGLSPRLSRASVQKAESCTFARLNALERGSYQTTPSHNKSFVAPQLVPILTQFSVQTVDHALLSVHNGVKREGINLEAFETWGRTWWMRLFAAHADKAYLALWYCLTEAQRGEAIDFFVHCGLRLSSEREQALLPFENSPLAQELRDPQAARALAGRRTLRRSHILAAFEQGAVIKTGNEGYDRWPDMPAFLQSSANSLGTSLLHNYSHRQRAIYPI</sequence>
<name>M7WLG3_RHOT1</name>
<gene>
    <name evidence="1" type="ORF">RHTO_01798</name>
</gene>
<organism evidence="1 2">
    <name type="scientific">Rhodotorula toruloides (strain NP11)</name>
    <name type="common">Yeast</name>
    <name type="synonym">Rhodosporidium toruloides</name>
    <dbReference type="NCBI Taxonomy" id="1130832"/>
    <lineage>
        <taxon>Eukaryota</taxon>
        <taxon>Fungi</taxon>
        <taxon>Dikarya</taxon>
        <taxon>Basidiomycota</taxon>
        <taxon>Pucciniomycotina</taxon>
        <taxon>Microbotryomycetes</taxon>
        <taxon>Sporidiobolales</taxon>
        <taxon>Sporidiobolaceae</taxon>
        <taxon>Rhodotorula</taxon>
    </lineage>
</organism>
<evidence type="ECO:0000313" key="1">
    <source>
        <dbReference type="EMBL" id="EMS21332.1"/>
    </source>
</evidence>
<evidence type="ECO:0000313" key="2">
    <source>
        <dbReference type="Proteomes" id="UP000016926"/>
    </source>
</evidence>
<accession>M7WLG3</accession>
<dbReference type="OrthoDB" id="10332847at2759"/>
<dbReference type="EMBL" id="KB722656">
    <property type="protein sequence ID" value="EMS21332.1"/>
    <property type="molecule type" value="Genomic_DNA"/>
</dbReference>
<dbReference type="AlphaFoldDB" id="M7WLG3"/>
<dbReference type="HOGENOM" id="CLU_799626_0_0_1"/>
<keyword evidence="2" id="KW-1185">Reference proteome</keyword>
<reference evidence="1 2" key="1">
    <citation type="journal article" date="2012" name="Nat. Commun.">
        <title>A multi-omic map of the lipid-producing yeast Rhodosporidium toruloides.</title>
        <authorList>
            <person name="Zhu Z."/>
            <person name="Zhang S."/>
            <person name="Liu H."/>
            <person name="Shen H."/>
            <person name="Lin X."/>
            <person name="Yang F."/>
            <person name="Zhou Y.J."/>
            <person name="Jin G."/>
            <person name="Ye M."/>
            <person name="Zou H."/>
            <person name="Zou H."/>
            <person name="Zhao Z.K."/>
        </authorList>
    </citation>
    <scope>NUCLEOTIDE SEQUENCE [LARGE SCALE GENOMIC DNA]</scope>
    <source>
        <strain evidence="1 2">NP11</strain>
    </source>
</reference>